<keyword evidence="2" id="KW-1185">Reference proteome</keyword>
<organism evidence="1 2">
    <name type="scientific">Rhodocollybia butyracea</name>
    <dbReference type="NCBI Taxonomy" id="206335"/>
    <lineage>
        <taxon>Eukaryota</taxon>
        <taxon>Fungi</taxon>
        <taxon>Dikarya</taxon>
        <taxon>Basidiomycota</taxon>
        <taxon>Agaricomycotina</taxon>
        <taxon>Agaricomycetes</taxon>
        <taxon>Agaricomycetidae</taxon>
        <taxon>Agaricales</taxon>
        <taxon>Marasmiineae</taxon>
        <taxon>Omphalotaceae</taxon>
        <taxon>Rhodocollybia</taxon>
    </lineage>
</organism>
<name>A0A9P5UGA3_9AGAR</name>
<dbReference type="Proteomes" id="UP000772434">
    <property type="component" value="Unassembled WGS sequence"/>
</dbReference>
<proteinExistence type="predicted"/>
<sequence length="290" mass="33363">MAHVSQSWPGEDIIHQLVQRACGQFIYAKTVIKYAGDYYCLSTEQLDIILNITVPDTHESPYPGLDLLYLQILAKSREKELLLDVLVFILRPREYGKLATLLFGLHSILEIPEDIHSPISIRHSSFEDFLVDPKRSDMYFVDINERITLCFLENVHRVINTQYPPIRVSLLRLGGLICSRVKSPSEKLLSALERFRVDLRKLSDKSYSDNVLERYLFRGLDAIVQWTKDLSKSPKQEVNQVRLQVLAEEFGNILQEWVPVNSPISSAPSMIDWVDFGIAEMSGWPMIEQI</sequence>
<accession>A0A9P5UGA3</accession>
<protein>
    <submittedName>
        <fullName evidence="1">Uncharacterized protein</fullName>
    </submittedName>
</protein>
<dbReference type="EMBL" id="JADNRY010000002">
    <property type="protein sequence ID" value="KAF9078167.1"/>
    <property type="molecule type" value="Genomic_DNA"/>
</dbReference>
<evidence type="ECO:0000313" key="1">
    <source>
        <dbReference type="EMBL" id="KAF9078167.1"/>
    </source>
</evidence>
<evidence type="ECO:0000313" key="2">
    <source>
        <dbReference type="Proteomes" id="UP000772434"/>
    </source>
</evidence>
<reference evidence="1" key="1">
    <citation type="submission" date="2020-11" db="EMBL/GenBank/DDBJ databases">
        <authorList>
            <consortium name="DOE Joint Genome Institute"/>
            <person name="Ahrendt S."/>
            <person name="Riley R."/>
            <person name="Andreopoulos W."/>
            <person name="Labutti K."/>
            <person name="Pangilinan J."/>
            <person name="Ruiz-Duenas F.J."/>
            <person name="Barrasa J.M."/>
            <person name="Sanchez-Garcia M."/>
            <person name="Camarero S."/>
            <person name="Miyauchi S."/>
            <person name="Serrano A."/>
            <person name="Linde D."/>
            <person name="Babiker R."/>
            <person name="Drula E."/>
            <person name="Ayuso-Fernandez I."/>
            <person name="Pacheco R."/>
            <person name="Padilla G."/>
            <person name="Ferreira P."/>
            <person name="Barriuso J."/>
            <person name="Kellner H."/>
            <person name="Castanera R."/>
            <person name="Alfaro M."/>
            <person name="Ramirez L."/>
            <person name="Pisabarro A.G."/>
            <person name="Kuo A."/>
            <person name="Tritt A."/>
            <person name="Lipzen A."/>
            <person name="He G."/>
            <person name="Yan M."/>
            <person name="Ng V."/>
            <person name="Cullen D."/>
            <person name="Martin F."/>
            <person name="Rosso M.-N."/>
            <person name="Henrissat B."/>
            <person name="Hibbett D."/>
            <person name="Martinez A.T."/>
            <person name="Grigoriev I.V."/>
        </authorList>
    </citation>
    <scope>NUCLEOTIDE SEQUENCE</scope>
    <source>
        <strain evidence="1">AH 40177</strain>
    </source>
</reference>
<dbReference type="OrthoDB" id="3262196at2759"/>
<dbReference type="AlphaFoldDB" id="A0A9P5UGA3"/>
<gene>
    <name evidence="1" type="ORF">BDP27DRAFT_1413085</name>
</gene>
<comment type="caution">
    <text evidence="1">The sequence shown here is derived from an EMBL/GenBank/DDBJ whole genome shotgun (WGS) entry which is preliminary data.</text>
</comment>